<evidence type="ECO:0000313" key="3">
    <source>
        <dbReference type="Proteomes" id="UP001301350"/>
    </source>
</evidence>
<accession>A0AAV9IQK1</accession>
<dbReference type="PANTHER" id="PTHR33867:SF1">
    <property type="entry name" value="RIBOSOME MATURATION FACTOR RIMP"/>
    <property type="match status" value="1"/>
</dbReference>
<dbReference type="PANTHER" id="PTHR33867">
    <property type="entry name" value="RIBOSOME MATURATION FACTOR RIMP"/>
    <property type="match status" value="1"/>
</dbReference>
<dbReference type="HAMAP" id="MF_01077">
    <property type="entry name" value="RimP"/>
    <property type="match status" value="1"/>
</dbReference>
<dbReference type="GO" id="GO:0000028">
    <property type="term" value="P:ribosomal small subunit assembly"/>
    <property type="evidence" value="ECO:0007669"/>
    <property type="project" value="TreeGrafter"/>
</dbReference>
<dbReference type="InterPro" id="IPR036847">
    <property type="entry name" value="RimP_C_sf"/>
</dbReference>
<sequence>MQVDSTPKAISSTTPPSSTTSPSAASSGPVPPLTPTTSWTERALYVAREALRPALLIESITFHDATRTLRIQLSTQATADDCETVARAIQNDEGVDLPHRIPDDVVLEVTTPGVSETLTASHEFAAFKSFPVTVTLHEAHRKHGKQVQGTLMGRNDTHVSVNLHGRIVKLARGNVAEVRLQPATDGDEEESA</sequence>
<keyword evidence="3" id="KW-1185">Reference proteome</keyword>
<organism evidence="2 3">
    <name type="scientific">Cyanidium caldarium</name>
    <name type="common">Red alga</name>
    <dbReference type="NCBI Taxonomy" id="2771"/>
    <lineage>
        <taxon>Eukaryota</taxon>
        <taxon>Rhodophyta</taxon>
        <taxon>Bangiophyceae</taxon>
        <taxon>Cyanidiales</taxon>
        <taxon>Cyanidiaceae</taxon>
        <taxon>Cyanidium</taxon>
    </lineage>
</organism>
<dbReference type="SUPFAM" id="SSF75420">
    <property type="entry name" value="YhbC-like, N-terminal domain"/>
    <property type="match status" value="1"/>
</dbReference>
<evidence type="ECO:0008006" key="4">
    <source>
        <dbReference type="Google" id="ProtNLM"/>
    </source>
</evidence>
<dbReference type="InterPro" id="IPR003728">
    <property type="entry name" value="Ribosome_maturation_RimP"/>
</dbReference>
<dbReference type="Proteomes" id="UP001301350">
    <property type="component" value="Unassembled WGS sequence"/>
</dbReference>
<name>A0AAV9IQK1_CYACA</name>
<dbReference type="SUPFAM" id="SSF74942">
    <property type="entry name" value="YhbC-like, C-terminal domain"/>
    <property type="match status" value="1"/>
</dbReference>
<dbReference type="GO" id="GO:0005829">
    <property type="term" value="C:cytosol"/>
    <property type="evidence" value="ECO:0007669"/>
    <property type="project" value="TreeGrafter"/>
</dbReference>
<reference evidence="2 3" key="1">
    <citation type="submission" date="2022-07" db="EMBL/GenBank/DDBJ databases">
        <title>Genome-wide signatures of adaptation to extreme environments.</title>
        <authorList>
            <person name="Cho C.H."/>
            <person name="Yoon H.S."/>
        </authorList>
    </citation>
    <scope>NUCLEOTIDE SEQUENCE [LARGE SCALE GENOMIC DNA]</scope>
    <source>
        <strain evidence="2 3">DBV 063 E5</strain>
    </source>
</reference>
<dbReference type="InterPro" id="IPR035956">
    <property type="entry name" value="RimP_N_sf"/>
</dbReference>
<proteinExistence type="inferred from homology"/>
<dbReference type="AlphaFoldDB" id="A0AAV9IQK1"/>
<feature type="compositionally biased region" description="Low complexity" evidence="1">
    <location>
        <begin position="1"/>
        <end position="28"/>
    </location>
</feature>
<gene>
    <name evidence="2" type="ORF">CDCA_CDCA02G0624</name>
</gene>
<feature type="region of interest" description="Disordered" evidence="1">
    <location>
        <begin position="1"/>
        <end position="36"/>
    </location>
</feature>
<protein>
    <recommendedName>
        <fullName evidence="4">Ribosome maturation factor RimP</fullName>
    </recommendedName>
</protein>
<comment type="caution">
    <text evidence="2">The sequence shown here is derived from an EMBL/GenBank/DDBJ whole genome shotgun (WGS) entry which is preliminary data.</text>
</comment>
<evidence type="ECO:0000256" key="1">
    <source>
        <dbReference type="SAM" id="MobiDB-lite"/>
    </source>
</evidence>
<dbReference type="GO" id="GO:0006412">
    <property type="term" value="P:translation"/>
    <property type="evidence" value="ECO:0007669"/>
    <property type="project" value="TreeGrafter"/>
</dbReference>
<dbReference type="EMBL" id="JANCYW010000002">
    <property type="protein sequence ID" value="KAK4534599.1"/>
    <property type="molecule type" value="Genomic_DNA"/>
</dbReference>
<evidence type="ECO:0000313" key="2">
    <source>
        <dbReference type="EMBL" id="KAK4534599.1"/>
    </source>
</evidence>